<dbReference type="Gene3D" id="3.30.450.40">
    <property type="match status" value="1"/>
</dbReference>
<feature type="domain" description="PPM-type phosphatase" evidence="3">
    <location>
        <begin position="471"/>
        <end position="702"/>
    </location>
</feature>
<protein>
    <submittedName>
        <fullName evidence="4">Serine/threonine protein phosphatase</fullName>
    </submittedName>
</protein>
<feature type="transmembrane region" description="Helical" evidence="2">
    <location>
        <begin position="255"/>
        <end position="276"/>
    </location>
</feature>
<dbReference type="Pfam" id="PF07228">
    <property type="entry name" value="SpoIIE"/>
    <property type="match status" value="1"/>
</dbReference>
<gene>
    <name evidence="4" type="ORF">EAH73_05475</name>
</gene>
<feature type="transmembrane region" description="Helical" evidence="2">
    <location>
        <begin position="118"/>
        <end position="138"/>
    </location>
</feature>
<dbReference type="Gene3D" id="3.60.40.10">
    <property type="entry name" value="PPM-type phosphatase domain"/>
    <property type="match status" value="1"/>
</dbReference>
<dbReference type="AlphaFoldDB" id="A0A502H1J7"/>
<evidence type="ECO:0000313" key="4">
    <source>
        <dbReference type="EMBL" id="TPG67183.1"/>
    </source>
</evidence>
<feature type="transmembrane region" description="Helical" evidence="2">
    <location>
        <begin position="50"/>
        <end position="68"/>
    </location>
</feature>
<dbReference type="SUPFAM" id="SSF55781">
    <property type="entry name" value="GAF domain-like"/>
    <property type="match status" value="1"/>
</dbReference>
<sequence length="711" mass="79614">MRAGLPFFFLIHLVRQRLSLYSLVLAGISWGLLLLGALARVQALPMLAGWPRWGVIAAQACFVFFIFLNQRAQPDPLQGYHFLGLLRRLVHGPGLLAALALGLGLIERSVSAGAPVGGSALLAVVYTVNLGLFVAFLARTNYAWRSLILFKSTPRLQREWLWFEILLSGTLMLQLLTWHPPVIVSTAAFTALGLFGAYLGTNQKWVAYLTKAQKWQAVIYEVLLLLGLLVFVQYFRVTQFDPLLLAPEPQGAFLVLTAFFAAFYSAMGLLVTFFNLPTAQVQEQRRTEILNIQRLTQIIQRGQSQAEIYKTLLATTVETVQADAAWLDVPTEVLAGDAATMECYFNVTQHEAARLRELLAGARLGAENFVDNNLTAKPELAELATRYRSLALLPLRSLQHHYGTLYVLKHIPYGFDPEDVSVLRSFADQTVLSLENLTLANLALLNQRTQEELKIASEVQDSLIPKKLPTDDWFEISTHSLAAKEVGGDFYDFLLLPGRRLAVLIGDVSGKGITAAFHMAQMKGIFHALMQGNPLAKNERDRFPVPSRFMMQANTALAHCLERSSFITSSLYIIDYEQGGFVFARAGHCHTLYYHALREEVFYFQSTGLGLGIIRNEGYEKHINNQFYDYGPGDVMVIYTDGIVEARGAGQEEYGEDRLKQRLEECYYQESDAIKQFIMNDLNSFTIGQPIHDDQTLLVIKFKAVQPEPTA</sequence>
<keyword evidence="2" id="KW-0812">Transmembrane</keyword>
<evidence type="ECO:0000256" key="2">
    <source>
        <dbReference type="SAM" id="Phobius"/>
    </source>
</evidence>
<dbReference type="Proteomes" id="UP000317646">
    <property type="component" value="Unassembled WGS sequence"/>
</dbReference>
<evidence type="ECO:0000256" key="1">
    <source>
        <dbReference type="ARBA" id="ARBA00022801"/>
    </source>
</evidence>
<accession>A0A502H1J7</accession>
<proteinExistence type="predicted"/>
<dbReference type="PANTHER" id="PTHR43156">
    <property type="entry name" value="STAGE II SPORULATION PROTEIN E-RELATED"/>
    <property type="match status" value="1"/>
</dbReference>
<dbReference type="InterPro" id="IPR029016">
    <property type="entry name" value="GAF-like_dom_sf"/>
</dbReference>
<feature type="transmembrane region" description="Helical" evidence="2">
    <location>
        <begin position="217"/>
        <end position="235"/>
    </location>
</feature>
<dbReference type="InterPro" id="IPR052016">
    <property type="entry name" value="Bact_Sigma-Reg"/>
</dbReference>
<organism evidence="4 5">
    <name type="scientific">Hymenobacter nivis</name>
    <dbReference type="NCBI Taxonomy" id="1850093"/>
    <lineage>
        <taxon>Bacteria</taxon>
        <taxon>Pseudomonadati</taxon>
        <taxon>Bacteroidota</taxon>
        <taxon>Cytophagia</taxon>
        <taxon>Cytophagales</taxon>
        <taxon>Hymenobacteraceae</taxon>
        <taxon>Hymenobacter</taxon>
    </lineage>
</organism>
<name>A0A502H1J7_9BACT</name>
<keyword evidence="2" id="KW-1133">Transmembrane helix</keyword>
<keyword evidence="1" id="KW-0378">Hydrolase</keyword>
<feature type="transmembrane region" description="Helical" evidence="2">
    <location>
        <begin position="20"/>
        <end position="38"/>
    </location>
</feature>
<keyword evidence="2" id="KW-0472">Membrane</keyword>
<evidence type="ECO:0000313" key="5">
    <source>
        <dbReference type="Proteomes" id="UP000317646"/>
    </source>
</evidence>
<dbReference type="GO" id="GO:0016791">
    <property type="term" value="F:phosphatase activity"/>
    <property type="evidence" value="ECO:0007669"/>
    <property type="project" value="TreeGrafter"/>
</dbReference>
<evidence type="ECO:0000259" key="3">
    <source>
        <dbReference type="SMART" id="SM00331"/>
    </source>
</evidence>
<feature type="transmembrane region" description="Helical" evidence="2">
    <location>
        <begin position="89"/>
        <end position="106"/>
    </location>
</feature>
<reference evidence="4 5" key="1">
    <citation type="journal article" date="2019" name="Environ. Microbiol.">
        <title>Species interactions and distinct microbial communities in high Arctic permafrost affected cryosols are associated with the CH4 and CO2 gas fluxes.</title>
        <authorList>
            <person name="Altshuler I."/>
            <person name="Hamel J."/>
            <person name="Turney S."/>
            <person name="Magnuson E."/>
            <person name="Levesque R."/>
            <person name="Greer C."/>
            <person name="Whyte L.G."/>
        </authorList>
    </citation>
    <scope>NUCLEOTIDE SEQUENCE [LARGE SCALE GENOMIC DNA]</scope>
    <source>
        <strain evidence="4 5">S9.2P</strain>
    </source>
</reference>
<comment type="caution">
    <text evidence="4">The sequence shown here is derived from an EMBL/GenBank/DDBJ whole genome shotgun (WGS) entry which is preliminary data.</text>
</comment>
<feature type="transmembrane region" description="Helical" evidence="2">
    <location>
        <begin position="182"/>
        <end position="201"/>
    </location>
</feature>
<keyword evidence="5" id="KW-1185">Reference proteome</keyword>
<dbReference type="InterPro" id="IPR001932">
    <property type="entry name" value="PPM-type_phosphatase-like_dom"/>
</dbReference>
<dbReference type="SMART" id="SM00331">
    <property type="entry name" value="PP2C_SIG"/>
    <property type="match status" value="1"/>
</dbReference>
<dbReference type="PANTHER" id="PTHR43156:SF2">
    <property type="entry name" value="STAGE II SPORULATION PROTEIN E"/>
    <property type="match status" value="1"/>
</dbReference>
<feature type="transmembrane region" description="Helical" evidence="2">
    <location>
        <begin position="159"/>
        <end position="176"/>
    </location>
</feature>
<dbReference type="EMBL" id="RCYZ01000002">
    <property type="protein sequence ID" value="TPG67183.1"/>
    <property type="molecule type" value="Genomic_DNA"/>
</dbReference>
<dbReference type="InterPro" id="IPR036457">
    <property type="entry name" value="PPM-type-like_dom_sf"/>
</dbReference>